<keyword evidence="3" id="KW-0720">Serine protease</keyword>
<dbReference type="InterPro" id="IPR001940">
    <property type="entry name" value="Peptidase_S1C"/>
</dbReference>
<dbReference type="Proteomes" id="UP000198538">
    <property type="component" value="Unassembled WGS sequence"/>
</dbReference>
<name>A0A1G5K9N0_9BACL</name>
<accession>A0A1G5K9N0</accession>
<keyword evidence="5" id="KW-0812">Transmembrane</keyword>
<protein>
    <submittedName>
        <fullName evidence="6">Trypsin-like peptidase domain-containing protein</fullName>
    </submittedName>
</protein>
<dbReference type="InterPro" id="IPR009003">
    <property type="entry name" value="Peptidase_S1_PA"/>
</dbReference>
<feature type="region of interest" description="Disordered" evidence="4">
    <location>
        <begin position="250"/>
        <end position="269"/>
    </location>
</feature>
<keyword evidence="2" id="KW-0378">Hydrolase</keyword>
<evidence type="ECO:0000256" key="4">
    <source>
        <dbReference type="SAM" id="MobiDB-lite"/>
    </source>
</evidence>
<feature type="compositionally biased region" description="Low complexity" evidence="4">
    <location>
        <begin position="260"/>
        <end position="269"/>
    </location>
</feature>
<dbReference type="GO" id="GO:0004252">
    <property type="term" value="F:serine-type endopeptidase activity"/>
    <property type="evidence" value="ECO:0007669"/>
    <property type="project" value="InterPro"/>
</dbReference>
<keyword evidence="1" id="KW-0645">Protease</keyword>
<evidence type="ECO:0000256" key="3">
    <source>
        <dbReference type="ARBA" id="ARBA00022825"/>
    </source>
</evidence>
<dbReference type="PANTHER" id="PTHR43343">
    <property type="entry name" value="PEPTIDASE S12"/>
    <property type="match status" value="1"/>
</dbReference>
<dbReference type="GO" id="GO:0006508">
    <property type="term" value="P:proteolysis"/>
    <property type="evidence" value="ECO:0007669"/>
    <property type="project" value="UniProtKB-KW"/>
</dbReference>
<gene>
    <name evidence="6" type="ORF">SAMN05720606_1144</name>
</gene>
<proteinExistence type="predicted"/>
<dbReference type="STRING" id="582692.SAMN05720606_1144"/>
<dbReference type="PANTHER" id="PTHR43343:SF3">
    <property type="entry name" value="PROTEASE DO-LIKE 8, CHLOROPLASTIC"/>
    <property type="match status" value="1"/>
</dbReference>
<dbReference type="InterPro" id="IPR051201">
    <property type="entry name" value="Chloro_Bact_Ser_Proteases"/>
</dbReference>
<reference evidence="7" key="1">
    <citation type="submission" date="2016-10" db="EMBL/GenBank/DDBJ databases">
        <authorList>
            <person name="Varghese N."/>
            <person name="Submissions S."/>
        </authorList>
    </citation>
    <scope>NUCLEOTIDE SEQUENCE [LARGE SCALE GENOMIC DNA]</scope>
    <source>
        <strain evidence="7">BL9</strain>
    </source>
</reference>
<sequence>MSKRVWGTIISSAIIIGAGAGGVFWIHQHTADEMALAPKLAVASSKQVDQPKVKTTSKTTEKKTRKQIIEDSQRKVVTIESSDGLGSGFLYNNKGDVITNAHVVEGSKEVTIRTLDHQEYRGTVIGFGEETDVAVVRVPDLVKMEPLPIASAKAEVGDEILALGSPLGFENTVTTGIISGLDRSFEIPPYIYTNLYQISAPITNGNSGGPLINAETGEVLGINSTVVKQEGGLGFSIPITSVLKQVQQWSERSPDTKGAQTVRDSSSQTSSAALSEAEALVADFYNYLNMSDYVSAYALLGSDWQKGTSYAKFREGYTYTSYVSVEKISSASTSKEEMEVSGVIAAEERKDGEYVTTQYNVTYQVGYENGQLKILHGQGKKKK</sequence>
<dbReference type="PRINTS" id="PR00834">
    <property type="entry name" value="PROTEASES2C"/>
</dbReference>
<feature type="transmembrane region" description="Helical" evidence="5">
    <location>
        <begin position="6"/>
        <end position="26"/>
    </location>
</feature>
<keyword evidence="5" id="KW-1133">Transmembrane helix</keyword>
<keyword evidence="5" id="KW-0472">Membrane</keyword>
<dbReference type="AlphaFoldDB" id="A0A1G5K9N0"/>
<dbReference type="RefSeq" id="WP_090923101.1">
    <property type="nucleotide sequence ID" value="NZ_FMVM01000014.1"/>
</dbReference>
<evidence type="ECO:0000313" key="6">
    <source>
        <dbReference type="EMBL" id="SCY97247.1"/>
    </source>
</evidence>
<dbReference type="SUPFAM" id="SSF50494">
    <property type="entry name" value="Trypsin-like serine proteases"/>
    <property type="match status" value="1"/>
</dbReference>
<dbReference type="Pfam" id="PF13365">
    <property type="entry name" value="Trypsin_2"/>
    <property type="match status" value="1"/>
</dbReference>
<dbReference type="Gene3D" id="2.40.10.120">
    <property type="match status" value="1"/>
</dbReference>
<organism evidence="6 7">
    <name type="scientific">Paenibacillus polysaccharolyticus</name>
    <dbReference type="NCBI Taxonomy" id="582692"/>
    <lineage>
        <taxon>Bacteria</taxon>
        <taxon>Bacillati</taxon>
        <taxon>Bacillota</taxon>
        <taxon>Bacilli</taxon>
        <taxon>Bacillales</taxon>
        <taxon>Paenibacillaceae</taxon>
        <taxon>Paenibacillus</taxon>
    </lineage>
</organism>
<evidence type="ECO:0000256" key="5">
    <source>
        <dbReference type="SAM" id="Phobius"/>
    </source>
</evidence>
<evidence type="ECO:0000256" key="2">
    <source>
        <dbReference type="ARBA" id="ARBA00022801"/>
    </source>
</evidence>
<evidence type="ECO:0000256" key="1">
    <source>
        <dbReference type="ARBA" id="ARBA00022670"/>
    </source>
</evidence>
<dbReference type="EMBL" id="FMVM01000014">
    <property type="protein sequence ID" value="SCY97247.1"/>
    <property type="molecule type" value="Genomic_DNA"/>
</dbReference>
<evidence type="ECO:0000313" key="7">
    <source>
        <dbReference type="Proteomes" id="UP000198538"/>
    </source>
</evidence>
<keyword evidence="7" id="KW-1185">Reference proteome</keyword>